<evidence type="ECO:0000259" key="2">
    <source>
        <dbReference type="Pfam" id="PF01551"/>
    </source>
</evidence>
<evidence type="ECO:0000313" key="3">
    <source>
        <dbReference type="EMBL" id="AXK34649.1"/>
    </source>
</evidence>
<gene>
    <name evidence="3" type="ORF">DVA86_20360</name>
</gene>
<evidence type="ECO:0000313" key="4">
    <source>
        <dbReference type="Proteomes" id="UP000254425"/>
    </source>
</evidence>
<dbReference type="EMBL" id="CP031320">
    <property type="protein sequence ID" value="AXK34649.1"/>
    <property type="molecule type" value="Genomic_DNA"/>
</dbReference>
<dbReference type="InterPro" id="IPR011055">
    <property type="entry name" value="Dup_hybrid_motif"/>
</dbReference>
<dbReference type="SUPFAM" id="SSF53955">
    <property type="entry name" value="Lysozyme-like"/>
    <property type="match status" value="1"/>
</dbReference>
<proteinExistence type="predicted"/>
<protein>
    <recommendedName>
        <fullName evidence="2">M23ase beta-sheet core domain-containing protein</fullName>
    </recommendedName>
</protein>
<dbReference type="InterPro" id="IPR023346">
    <property type="entry name" value="Lysozyme-like_dom_sf"/>
</dbReference>
<dbReference type="Gene3D" id="2.70.70.10">
    <property type="entry name" value="Glucose Permease (Domain IIA)"/>
    <property type="match status" value="1"/>
</dbReference>
<reference evidence="3 4" key="1">
    <citation type="submission" date="2018-07" db="EMBL/GenBank/DDBJ databases">
        <title>Draft genome of the type strain Streptomyces armeniacus ATCC 15676.</title>
        <authorList>
            <person name="Labana P."/>
            <person name="Gosse J.T."/>
            <person name="Boddy C.N."/>
        </authorList>
    </citation>
    <scope>NUCLEOTIDE SEQUENCE [LARGE SCALE GENOMIC DNA]</scope>
    <source>
        <strain evidence="3 4">ATCC 15676</strain>
    </source>
</reference>
<dbReference type="RefSeq" id="WP_208880224.1">
    <property type="nucleotide sequence ID" value="NZ_CP031320.1"/>
</dbReference>
<dbReference type="GO" id="GO:0004222">
    <property type="term" value="F:metalloendopeptidase activity"/>
    <property type="evidence" value="ECO:0007669"/>
    <property type="project" value="TreeGrafter"/>
</dbReference>
<accession>A0A345XSN3</accession>
<feature type="domain" description="M23ase beta-sheet core" evidence="2">
    <location>
        <begin position="110"/>
        <end position="200"/>
    </location>
</feature>
<dbReference type="InterPro" id="IPR050570">
    <property type="entry name" value="Cell_wall_metabolism_enzyme"/>
</dbReference>
<dbReference type="CDD" id="cd12797">
    <property type="entry name" value="M23_peptidase"/>
    <property type="match status" value="1"/>
</dbReference>
<dbReference type="PANTHER" id="PTHR21666">
    <property type="entry name" value="PEPTIDASE-RELATED"/>
    <property type="match status" value="1"/>
</dbReference>
<feature type="compositionally biased region" description="Low complexity" evidence="1">
    <location>
        <begin position="38"/>
        <end position="61"/>
    </location>
</feature>
<dbReference type="Proteomes" id="UP000254425">
    <property type="component" value="Chromosome"/>
</dbReference>
<dbReference type="Gene3D" id="1.10.530.10">
    <property type="match status" value="1"/>
</dbReference>
<dbReference type="Pfam" id="PF01551">
    <property type="entry name" value="Peptidase_M23"/>
    <property type="match status" value="1"/>
</dbReference>
<dbReference type="AlphaFoldDB" id="A0A345XSN3"/>
<name>A0A345XSN3_9ACTN</name>
<keyword evidence="4" id="KW-1185">Reference proteome</keyword>
<feature type="region of interest" description="Disordered" evidence="1">
    <location>
        <begin position="38"/>
        <end position="87"/>
    </location>
</feature>
<organism evidence="3 4">
    <name type="scientific">Streptomyces armeniacus</name>
    <dbReference type="NCBI Taxonomy" id="83291"/>
    <lineage>
        <taxon>Bacteria</taxon>
        <taxon>Bacillati</taxon>
        <taxon>Actinomycetota</taxon>
        <taxon>Actinomycetes</taxon>
        <taxon>Kitasatosporales</taxon>
        <taxon>Streptomycetaceae</taxon>
        <taxon>Streptomyces</taxon>
    </lineage>
</organism>
<evidence type="ECO:0000256" key="1">
    <source>
        <dbReference type="SAM" id="MobiDB-lite"/>
    </source>
</evidence>
<dbReference type="InterPro" id="IPR016047">
    <property type="entry name" value="M23ase_b-sheet_dom"/>
</dbReference>
<dbReference type="PANTHER" id="PTHR21666:SF270">
    <property type="entry name" value="MUREIN HYDROLASE ACTIVATOR ENVC"/>
    <property type="match status" value="1"/>
</dbReference>
<sequence length="425" mass="43486">MRSGTSAAWAGGSGALALVALPLFLFAGIGGDAATAGAGCAPAAAAGPAQPAGPDSASSGPHIDLPLAQADARPPVPPQTLHSASWTYPVPAPATVTARFGQDGPNWSKRHTGTDFAPPAGTPVFAATDGVVLAVVPESAGHAFGRYVTVLHADNVVTVYAHLSKALPARGQHLNAGDRIGAVGATGNTTGPHLHFEVRPQIGGRHLPVDPEPYLTAAALPAAGPAVAAASAADCLPLAGRAGTSSSLPDLARKMTPTIQRQLTGCPELPLEWVYAQVMAESRWKPGAWSADSNGGAGGLYQLSRPVWKAVEGTAGTWSQGSKPPSGHAVWEPAVHLRVGITYTCGNLRKMTAYLTRHPGKRISALDAMAVCHVAGCGRVTWSATGMPTPGEAGCGQQCVTTIRTYLTNIHRYLRAYTGVSGQKS</sequence>
<dbReference type="KEGG" id="sarm:DVA86_20360"/>
<dbReference type="SUPFAM" id="SSF51261">
    <property type="entry name" value="Duplicated hybrid motif"/>
    <property type="match status" value="1"/>
</dbReference>